<dbReference type="Proteomes" id="UP001321763">
    <property type="component" value="Chromosome"/>
</dbReference>
<dbReference type="EMBL" id="AP026818">
    <property type="protein sequence ID" value="BDR80133.1"/>
    <property type="molecule type" value="Genomic_DNA"/>
</dbReference>
<protein>
    <submittedName>
        <fullName evidence="3">Uncharacterized protein</fullName>
    </submittedName>
</protein>
<reference evidence="3 4" key="1">
    <citation type="submission" date="2018-06" db="EMBL/GenBank/DDBJ databases">
        <title>Genome conservation of Clostridium tetani.</title>
        <authorList>
            <person name="Bruggemann H."/>
            <person name="Popoff M.R."/>
        </authorList>
    </citation>
    <scope>NUCLEOTIDE SEQUENCE [LARGE SCALE GENOMIC DNA]</scope>
    <source>
        <strain evidence="3 4">2017.061</strain>
    </source>
</reference>
<accession>A0A4Q0VB89</accession>
<sequence length="151" mass="18187">MNNDTSNFKINKYYLEKKKEKVQNLDKKNKKYSKDIYEMKEKIKSKREEVDKLKEEYSEYKEKYDRFINIFNERGITINIINKDYDLREWDNLYFKKQGNIGVITSKDGNIVKSFDKDVTDVLEEILHDKKSSIVITRVTTNLIKAQLQIR</sequence>
<name>A0A4Q0VB89_CLOTA</name>
<reference evidence="2 5" key="2">
    <citation type="submission" date="2022-09" db="EMBL/GenBank/DDBJ databases">
        <title>complete genome sequences of Clostridium tetani str. KHSU-234311-028 isolated from soil.</title>
        <authorList>
            <person name="Sekizuka T."/>
            <person name="Shitada C."/>
            <person name="Takahashi M."/>
            <person name="Kuroda M."/>
        </authorList>
    </citation>
    <scope>NUCLEOTIDE SEQUENCE [LARGE SCALE GENOMIC DNA]</scope>
    <source>
        <strain evidence="2 5">KHSU-234311-028</strain>
    </source>
</reference>
<evidence type="ECO:0000313" key="2">
    <source>
        <dbReference type="EMBL" id="BDR80133.1"/>
    </source>
</evidence>
<dbReference type="AlphaFoldDB" id="A0A4Q0VB89"/>
<keyword evidence="1" id="KW-0175">Coiled coil</keyword>
<organism evidence="3 4">
    <name type="scientific">Clostridium tetani</name>
    <dbReference type="NCBI Taxonomy" id="1513"/>
    <lineage>
        <taxon>Bacteria</taxon>
        <taxon>Bacillati</taxon>
        <taxon>Bacillota</taxon>
        <taxon>Clostridia</taxon>
        <taxon>Eubacteriales</taxon>
        <taxon>Clostridiaceae</taxon>
        <taxon>Clostridium</taxon>
    </lineage>
</organism>
<gene>
    <name evidence="3" type="ORF">DP130_12385</name>
    <name evidence="2" type="ORF">K234311028_03790</name>
</gene>
<evidence type="ECO:0000313" key="4">
    <source>
        <dbReference type="Proteomes" id="UP000290921"/>
    </source>
</evidence>
<dbReference type="Proteomes" id="UP000290921">
    <property type="component" value="Unassembled WGS sequence"/>
</dbReference>
<dbReference type="EMBL" id="QMAP01000014">
    <property type="protein sequence ID" value="RXI45043.1"/>
    <property type="molecule type" value="Genomic_DNA"/>
</dbReference>
<evidence type="ECO:0000313" key="3">
    <source>
        <dbReference type="EMBL" id="RXI45043.1"/>
    </source>
</evidence>
<feature type="coiled-coil region" evidence="1">
    <location>
        <begin position="15"/>
        <end position="70"/>
    </location>
</feature>
<proteinExistence type="predicted"/>
<evidence type="ECO:0000256" key="1">
    <source>
        <dbReference type="SAM" id="Coils"/>
    </source>
</evidence>
<evidence type="ECO:0000313" key="5">
    <source>
        <dbReference type="Proteomes" id="UP001321763"/>
    </source>
</evidence>
<dbReference type="RefSeq" id="WP_115604193.1">
    <property type="nucleotide sequence ID" value="NZ_AP026806.1"/>
</dbReference>